<organism evidence="1 2">
    <name type="scientific">Methyloversatilis universalis (strain ATCC BAA-1314 / DSM 25237 / JCM 13912 / CCUG 52030 / FAM5)</name>
    <dbReference type="NCBI Taxonomy" id="1000565"/>
    <lineage>
        <taxon>Bacteria</taxon>
        <taxon>Pseudomonadati</taxon>
        <taxon>Pseudomonadota</taxon>
        <taxon>Betaproteobacteria</taxon>
        <taxon>Nitrosomonadales</taxon>
        <taxon>Sterolibacteriaceae</taxon>
        <taxon>Methyloversatilis</taxon>
    </lineage>
</organism>
<dbReference type="STRING" id="1000565.METUNv1_01940"/>
<evidence type="ECO:0000313" key="2">
    <source>
        <dbReference type="Proteomes" id="UP000005019"/>
    </source>
</evidence>
<name>F5RCD6_METUF</name>
<sequence>MLDKSIDEIKRLREQTDALLQRKRVIESLQGNRSEAVGLFNELAKNVPEGVYLKKVAQQGNKINLVGYAQSNARVSSLMRNLESSPLLERPVLIEIKSATVDKRRMSEFSLDLYITRAADSPDAVKGQKT</sequence>
<proteinExistence type="predicted"/>
<reference evidence="1 2" key="1">
    <citation type="journal article" date="2011" name="J. Bacteriol.">
        <title>Genome sequence of Methyloversatilis universalis FAM5T, a methylotrophic representative of the order Rhodocyclales.</title>
        <authorList>
            <person name="Kittichotirat W."/>
            <person name="Good N.M."/>
            <person name="Hall R."/>
            <person name="Bringel F."/>
            <person name="Lajus A."/>
            <person name="Medigue C."/>
            <person name="Smalley N.E."/>
            <person name="Beck D."/>
            <person name="Bumgarner R."/>
            <person name="Vuilleumier S."/>
            <person name="Kalyuzhnaya M.G."/>
        </authorList>
    </citation>
    <scope>NUCLEOTIDE SEQUENCE [LARGE SCALE GENOMIC DNA]</scope>
    <source>
        <strain evidence="2">ATCC BAA-1314 / JCM 13912 / FAM5</strain>
    </source>
</reference>
<dbReference type="Proteomes" id="UP000005019">
    <property type="component" value="Unassembled WGS sequence"/>
</dbReference>
<gene>
    <name evidence="1" type="ORF">METUNv1_01940</name>
</gene>
<accession>F5RCD6</accession>
<dbReference type="eggNOG" id="COG3166">
    <property type="taxonomic scope" value="Bacteria"/>
</dbReference>
<evidence type="ECO:0000313" key="1">
    <source>
        <dbReference type="EMBL" id="EGK71716.1"/>
    </source>
</evidence>
<keyword evidence="2" id="KW-1185">Reference proteome</keyword>
<dbReference type="EMBL" id="AFHG01000048">
    <property type="protein sequence ID" value="EGK71716.1"/>
    <property type="molecule type" value="Genomic_DNA"/>
</dbReference>
<dbReference type="AlphaFoldDB" id="F5RCD6"/>
<dbReference type="PANTHER" id="PTHR40278:SF2">
    <property type="entry name" value="TYPE IV PILUS INNER MEMBRANE COMPONENT PILN"/>
    <property type="match status" value="1"/>
</dbReference>
<dbReference type="InterPro" id="IPR052534">
    <property type="entry name" value="Extracell_DNA_Util/SecSys_Comp"/>
</dbReference>
<dbReference type="PANTHER" id="PTHR40278">
    <property type="entry name" value="DNA UTILIZATION PROTEIN HOFN"/>
    <property type="match status" value="1"/>
</dbReference>
<protein>
    <submittedName>
        <fullName evidence="1">Type 4 fimbrial biogenesis protein PilN</fullName>
    </submittedName>
</protein>
<comment type="caution">
    <text evidence="1">The sequence shown here is derived from an EMBL/GenBank/DDBJ whole genome shotgun (WGS) entry which is preliminary data.</text>
</comment>
<dbReference type="GO" id="GO:0043107">
    <property type="term" value="P:type IV pilus-dependent motility"/>
    <property type="evidence" value="ECO:0007669"/>
    <property type="project" value="TreeGrafter"/>
</dbReference>
<dbReference type="Pfam" id="PF05137">
    <property type="entry name" value="PilN"/>
    <property type="match status" value="1"/>
</dbReference>
<dbReference type="GO" id="GO:0043683">
    <property type="term" value="P:type IV pilus assembly"/>
    <property type="evidence" value="ECO:0007669"/>
    <property type="project" value="TreeGrafter"/>
</dbReference>
<dbReference type="InterPro" id="IPR007813">
    <property type="entry name" value="PilN"/>
</dbReference>